<evidence type="ECO:0000256" key="2">
    <source>
        <dbReference type="ARBA" id="ARBA00022679"/>
    </source>
</evidence>
<name>A0AAW1RYK2_9CHLO</name>
<dbReference type="GO" id="GO:0004144">
    <property type="term" value="F:diacylglycerol O-acyltransferase activity"/>
    <property type="evidence" value="ECO:0007669"/>
    <property type="project" value="UniProtKB-ARBA"/>
</dbReference>
<evidence type="ECO:0000313" key="6">
    <source>
        <dbReference type="EMBL" id="KAK9838483.1"/>
    </source>
</evidence>
<reference evidence="6 7" key="1">
    <citation type="journal article" date="2024" name="Nat. Commun.">
        <title>Phylogenomics reveals the evolutionary origins of lichenization in chlorophyte algae.</title>
        <authorList>
            <person name="Puginier C."/>
            <person name="Libourel C."/>
            <person name="Otte J."/>
            <person name="Skaloud P."/>
            <person name="Haon M."/>
            <person name="Grisel S."/>
            <person name="Petersen M."/>
            <person name="Berrin J.G."/>
            <person name="Delaux P.M."/>
            <person name="Dal Grande F."/>
            <person name="Keller J."/>
        </authorList>
    </citation>
    <scope>NUCLEOTIDE SEQUENCE [LARGE SCALE GENOMIC DNA]</scope>
    <source>
        <strain evidence="6 7">SAG 245.80</strain>
    </source>
</reference>
<dbReference type="GO" id="GO:0016020">
    <property type="term" value="C:membrane"/>
    <property type="evidence" value="ECO:0007669"/>
    <property type="project" value="TreeGrafter"/>
</dbReference>
<keyword evidence="2" id="KW-0808">Transferase</keyword>
<feature type="signal peptide" evidence="4">
    <location>
        <begin position="1"/>
        <end position="20"/>
    </location>
</feature>
<evidence type="ECO:0000256" key="3">
    <source>
        <dbReference type="ARBA" id="ARBA00023315"/>
    </source>
</evidence>
<dbReference type="Proteomes" id="UP001445335">
    <property type="component" value="Unassembled WGS sequence"/>
</dbReference>
<organism evidence="6 7">
    <name type="scientific">Elliptochloris bilobata</name>
    <dbReference type="NCBI Taxonomy" id="381761"/>
    <lineage>
        <taxon>Eukaryota</taxon>
        <taxon>Viridiplantae</taxon>
        <taxon>Chlorophyta</taxon>
        <taxon>core chlorophytes</taxon>
        <taxon>Trebouxiophyceae</taxon>
        <taxon>Trebouxiophyceae incertae sedis</taxon>
        <taxon>Elliptochloris clade</taxon>
        <taxon>Elliptochloris</taxon>
    </lineage>
</organism>
<comment type="caution">
    <text evidence="6">The sequence shown here is derived from an EMBL/GenBank/DDBJ whole genome shotgun (WGS) entry which is preliminary data.</text>
</comment>
<accession>A0AAW1RYK2</accession>
<comment type="similarity">
    <text evidence="1">Belongs to the diacylglycerol acyltransferase family.</text>
</comment>
<evidence type="ECO:0000259" key="5">
    <source>
        <dbReference type="Pfam" id="PF12146"/>
    </source>
</evidence>
<feature type="chain" id="PRO_5043542200" description="Serine aminopeptidase S33 domain-containing protein" evidence="4">
    <location>
        <begin position="21"/>
        <end position="740"/>
    </location>
</feature>
<dbReference type="InterPro" id="IPR007130">
    <property type="entry name" value="DAGAT"/>
</dbReference>
<dbReference type="CDD" id="cd07987">
    <property type="entry name" value="LPLAT_MGAT-like"/>
    <property type="match status" value="1"/>
</dbReference>
<dbReference type="EMBL" id="JALJOU010000018">
    <property type="protein sequence ID" value="KAK9838483.1"/>
    <property type="molecule type" value="Genomic_DNA"/>
</dbReference>
<dbReference type="Pfam" id="PF12146">
    <property type="entry name" value="Hydrolase_4"/>
    <property type="match status" value="1"/>
</dbReference>
<protein>
    <recommendedName>
        <fullName evidence="5">Serine aminopeptidase S33 domain-containing protein</fullName>
    </recommendedName>
</protein>
<dbReference type="PANTHER" id="PTHR22753:SF14">
    <property type="entry name" value="MONOACYLGLYCEROL_DIACYLGLYCEROL O-ACYLTRANSFERASE"/>
    <property type="match status" value="1"/>
</dbReference>
<dbReference type="InterPro" id="IPR029058">
    <property type="entry name" value="AB_hydrolase_fold"/>
</dbReference>
<proteinExistence type="inferred from homology"/>
<dbReference type="InterPro" id="IPR022742">
    <property type="entry name" value="Hydrolase_4"/>
</dbReference>
<evidence type="ECO:0000313" key="7">
    <source>
        <dbReference type="Proteomes" id="UP001445335"/>
    </source>
</evidence>
<feature type="domain" description="Serine aminopeptidase S33" evidence="5">
    <location>
        <begin position="202"/>
        <end position="394"/>
    </location>
</feature>
<gene>
    <name evidence="6" type="ORF">WJX81_002279</name>
</gene>
<dbReference type="SUPFAM" id="SSF53474">
    <property type="entry name" value="alpha/beta-Hydrolases"/>
    <property type="match status" value="1"/>
</dbReference>
<sequence length="740" mass="80895">MTALCWSCLGSFMFLGNVRVQSLAYGRRPSSVLCTSVRPDKTKQAARGTNGVAPKLAAEPGIFSTVDDAGSASIGRYPKSLARPDQYVAQTVLAPGSVPILDLNAETLSGRSANRVALRDIIGEDGGPPRFISPFVPGRVLRAPRAELPLMVYLPGIDGTGLAASRQFPYLVEAFDLRALSVPGHDRTPFPDLVRLIIDYLATEVGAAEPERPVYLLGESFGAVLALAVAAQRPDLVDRLVLVNPATAFQRSIWPRLGSLLPQVPKELYSTIPIALAPVLGNPILLAAFGVDMSAPLPQQAAAFGEGLAALLPQLQALTEILPPPTLAWKLQLLEAGNKQIEDQIKTVQARVLVLTGDGDWLIPSREEGPRLQKLLPRCVLRVMRGRSHALLQEAGINLVALLEEEGFYVRRRIMSAPLARRGRTSFGAAAPIELPTPRELRRFAEGGQDIFRRLVSPVFFSTAADGTVQRGLGAIPDARPMLFVGNHQTYALDIGFLVETLVKERGIMPRGLAHPAIFGAANGNTRDESTQGLGNFMTTFGAVPVGSRNFFRLLQQREAVLLFPGGVREAYKGKGEDYRLFWPDRAEFVRMAARYGATIVPFASVGCEDSVNMILDPQQVRSLPIIGNMLETRARDSIPQARRGVAENKELEDLFIQPFSLPSTPQRFYFQFRAPISTSPADLEDRSSCDTIYRQVKAEVEAGIAYLLEQRKRDPYRDFLPRVAYEASWGGRQAPTFDP</sequence>
<evidence type="ECO:0000256" key="1">
    <source>
        <dbReference type="ARBA" id="ARBA00005420"/>
    </source>
</evidence>
<keyword evidence="4" id="KW-0732">Signal</keyword>
<dbReference type="Gene3D" id="3.40.50.1820">
    <property type="entry name" value="alpha/beta hydrolase"/>
    <property type="match status" value="1"/>
</dbReference>
<dbReference type="AlphaFoldDB" id="A0AAW1RYK2"/>
<dbReference type="SUPFAM" id="SSF69593">
    <property type="entry name" value="Glycerol-3-phosphate (1)-acyltransferase"/>
    <property type="match status" value="1"/>
</dbReference>
<dbReference type="Pfam" id="PF03982">
    <property type="entry name" value="DAGAT"/>
    <property type="match status" value="1"/>
</dbReference>
<keyword evidence="7" id="KW-1185">Reference proteome</keyword>
<evidence type="ECO:0000256" key="4">
    <source>
        <dbReference type="SAM" id="SignalP"/>
    </source>
</evidence>
<dbReference type="PANTHER" id="PTHR22753">
    <property type="entry name" value="TRANSMEMBRANE PROTEIN 68"/>
    <property type="match status" value="1"/>
</dbReference>
<keyword evidence="3" id="KW-0012">Acyltransferase</keyword>